<accession>A0A0Q3NL58</accession>
<keyword evidence="4" id="KW-1185">Reference proteome</keyword>
<dbReference type="EnsemblPlants" id="KQK18158">
    <property type="protein sequence ID" value="KQK18158"/>
    <property type="gene ID" value="BRADI_1g39185v3"/>
</dbReference>
<dbReference type="Gramene" id="KQK18158">
    <property type="protein sequence ID" value="KQK18158"/>
    <property type="gene ID" value="BRADI_1g39185v3"/>
</dbReference>
<reference evidence="2" key="2">
    <citation type="submission" date="2017-06" db="EMBL/GenBank/DDBJ databases">
        <title>WGS assembly of Brachypodium distachyon.</title>
        <authorList>
            <consortium name="The International Brachypodium Initiative"/>
            <person name="Lucas S."/>
            <person name="Harmon-Smith M."/>
            <person name="Lail K."/>
            <person name="Tice H."/>
            <person name="Grimwood J."/>
            <person name="Bruce D."/>
            <person name="Barry K."/>
            <person name="Shu S."/>
            <person name="Lindquist E."/>
            <person name="Wang M."/>
            <person name="Pitluck S."/>
            <person name="Vogel J.P."/>
            <person name="Garvin D.F."/>
            <person name="Mockler T.C."/>
            <person name="Schmutz J."/>
            <person name="Rokhsar D."/>
            <person name="Bevan M.W."/>
        </authorList>
    </citation>
    <scope>NUCLEOTIDE SEQUENCE</scope>
    <source>
        <strain evidence="2">Bd21</strain>
    </source>
</reference>
<sequence>MVIPRGYASNMNRWPRRPRAGSPQHYHGRRRLFPLNRSPAGCNLAPGAEPQRSRVTALTRSPAERPRGTDFIHLCQLRSSRSWHDFFPFESDKVEPGQESEAEEEEIINGESLKIKMPTMTTRRI</sequence>
<evidence type="ECO:0000313" key="3">
    <source>
        <dbReference type="EnsemblPlants" id="KQK18158"/>
    </source>
</evidence>
<reference evidence="2 3" key="1">
    <citation type="journal article" date="2010" name="Nature">
        <title>Genome sequencing and analysis of the model grass Brachypodium distachyon.</title>
        <authorList>
            <consortium name="International Brachypodium Initiative"/>
        </authorList>
    </citation>
    <scope>NUCLEOTIDE SEQUENCE [LARGE SCALE GENOMIC DNA]</scope>
    <source>
        <strain evidence="2 3">Bd21</strain>
    </source>
</reference>
<feature type="region of interest" description="Disordered" evidence="1">
    <location>
        <begin position="91"/>
        <end position="112"/>
    </location>
</feature>
<feature type="compositionally biased region" description="Acidic residues" evidence="1">
    <location>
        <begin position="98"/>
        <end position="108"/>
    </location>
</feature>
<reference evidence="3" key="3">
    <citation type="submission" date="2018-08" db="UniProtKB">
        <authorList>
            <consortium name="EnsemblPlants"/>
        </authorList>
    </citation>
    <scope>IDENTIFICATION</scope>
    <source>
        <strain evidence="3">cv. Bd21</strain>
    </source>
</reference>
<dbReference type="InParanoid" id="A0A0Q3NL58"/>
<proteinExistence type="predicted"/>
<dbReference type="EMBL" id="CM000880">
    <property type="protein sequence ID" value="KQK18158.1"/>
    <property type="molecule type" value="Genomic_DNA"/>
</dbReference>
<evidence type="ECO:0000313" key="4">
    <source>
        <dbReference type="Proteomes" id="UP000008810"/>
    </source>
</evidence>
<evidence type="ECO:0000256" key="1">
    <source>
        <dbReference type="SAM" id="MobiDB-lite"/>
    </source>
</evidence>
<dbReference type="AlphaFoldDB" id="A0A0Q3NL58"/>
<name>A0A0Q3NL58_BRADI</name>
<organism evidence="2">
    <name type="scientific">Brachypodium distachyon</name>
    <name type="common">Purple false brome</name>
    <name type="synonym">Trachynia distachya</name>
    <dbReference type="NCBI Taxonomy" id="15368"/>
    <lineage>
        <taxon>Eukaryota</taxon>
        <taxon>Viridiplantae</taxon>
        <taxon>Streptophyta</taxon>
        <taxon>Embryophyta</taxon>
        <taxon>Tracheophyta</taxon>
        <taxon>Spermatophyta</taxon>
        <taxon>Magnoliopsida</taxon>
        <taxon>Liliopsida</taxon>
        <taxon>Poales</taxon>
        <taxon>Poaceae</taxon>
        <taxon>BOP clade</taxon>
        <taxon>Pooideae</taxon>
        <taxon>Stipodae</taxon>
        <taxon>Brachypodieae</taxon>
        <taxon>Brachypodium</taxon>
    </lineage>
</organism>
<evidence type="ECO:0000313" key="2">
    <source>
        <dbReference type="EMBL" id="KQK18158.1"/>
    </source>
</evidence>
<gene>
    <name evidence="2" type="ORF">BRADI_1g39185v3</name>
</gene>
<feature type="region of interest" description="Disordered" evidence="1">
    <location>
        <begin position="1"/>
        <end position="26"/>
    </location>
</feature>
<protein>
    <submittedName>
        <fullName evidence="2 3">Uncharacterized protein</fullName>
    </submittedName>
</protein>
<feature type="region of interest" description="Disordered" evidence="1">
    <location>
        <begin position="43"/>
        <end position="66"/>
    </location>
</feature>
<dbReference type="Proteomes" id="UP000008810">
    <property type="component" value="Chromosome 1"/>
</dbReference>